<reference evidence="1" key="1">
    <citation type="submission" date="2014-09" db="EMBL/GenBank/DDBJ databases">
        <authorList>
            <person name="Magalhaes I.L.F."/>
            <person name="Oliveira U."/>
            <person name="Santos F.R."/>
            <person name="Vidigal T.H.D.A."/>
            <person name="Brescovit A.D."/>
            <person name="Santos A.J."/>
        </authorList>
    </citation>
    <scope>NUCLEOTIDE SEQUENCE</scope>
    <source>
        <tissue evidence="1">Shoot tissue taken approximately 20 cm above the soil surface</tissue>
    </source>
</reference>
<reference evidence="1" key="2">
    <citation type="journal article" date="2015" name="Data Brief">
        <title>Shoot transcriptome of the giant reed, Arundo donax.</title>
        <authorList>
            <person name="Barrero R.A."/>
            <person name="Guerrero F.D."/>
            <person name="Moolhuijzen P."/>
            <person name="Goolsby J.A."/>
            <person name="Tidwell J."/>
            <person name="Bellgard S.E."/>
            <person name="Bellgard M.I."/>
        </authorList>
    </citation>
    <scope>NUCLEOTIDE SEQUENCE</scope>
    <source>
        <tissue evidence="1">Shoot tissue taken approximately 20 cm above the soil surface</tissue>
    </source>
</reference>
<evidence type="ECO:0000313" key="1">
    <source>
        <dbReference type="EMBL" id="JAD18626.1"/>
    </source>
</evidence>
<accession>A0A0A8XXR9</accession>
<dbReference type="EMBL" id="GBRH01279269">
    <property type="protein sequence ID" value="JAD18626.1"/>
    <property type="molecule type" value="Transcribed_RNA"/>
</dbReference>
<sequence>MQELQDMFKHLFPYSLARDICLDHYLKICMVTTD</sequence>
<organism evidence="1">
    <name type="scientific">Arundo donax</name>
    <name type="common">Giant reed</name>
    <name type="synonym">Donax arundinaceus</name>
    <dbReference type="NCBI Taxonomy" id="35708"/>
    <lineage>
        <taxon>Eukaryota</taxon>
        <taxon>Viridiplantae</taxon>
        <taxon>Streptophyta</taxon>
        <taxon>Embryophyta</taxon>
        <taxon>Tracheophyta</taxon>
        <taxon>Spermatophyta</taxon>
        <taxon>Magnoliopsida</taxon>
        <taxon>Liliopsida</taxon>
        <taxon>Poales</taxon>
        <taxon>Poaceae</taxon>
        <taxon>PACMAD clade</taxon>
        <taxon>Arundinoideae</taxon>
        <taxon>Arundineae</taxon>
        <taxon>Arundo</taxon>
    </lineage>
</organism>
<proteinExistence type="predicted"/>
<protein>
    <submittedName>
        <fullName evidence="1">Uncharacterized protein</fullName>
    </submittedName>
</protein>
<name>A0A0A8XXR9_ARUDO</name>
<dbReference type="AlphaFoldDB" id="A0A0A8XXR9"/>